<evidence type="ECO:0000313" key="3">
    <source>
        <dbReference type="Proteomes" id="UP000272400"/>
    </source>
</evidence>
<feature type="transmembrane region" description="Helical" evidence="1">
    <location>
        <begin position="43"/>
        <end position="62"/>
    </location>
</feature>
<dbReference type="EMBL" id="RJKE01000001">
    <property type="protein sequence ID" value="ROO90733.1"/>
    <property type="molecule type" value="Genomic_DNA"/>
</dbReference>
<reference evidence="2 3" key="1">
    <citation type="submission" date="2018-11" db="EMBL/GenBank/DDBJ databases">
        <title>Sequencing the genomes of 1000 actinobacteria strains.</title>
        <authorList>
            <person name="Klenk H.-P."/>
        </authorList>
    </citation>
    <scope>NUCLEOTIDE SEQUENCE [LARGE SCALE GENOMIC DNA]</scope>
    <source>
        <strain evidence="2 3">DSM 44254</strain>
    </source>
</reference>
<protein>
    <submittedName>
        <fullName evidence="2">Uncharacterized protein</fullName>
    </submittedName>
</protein>
<dbReference type="RefSeq" id="WP_148086274.1">
    <property type="nucleotide sequence ID" value="NZ_RJKE01000001.1"/>
</dbReference>
<evidence type="ECO:0000256" key="1">
    <source>
        <dbReference type="SAM" id="Phobius"/>
    </source>
</evidence>
<sequence length="175" mass="18237">MSASYSFVPPGRALRGSRIRPVAAVTAAGVLVVFAEGEALSNAALVLLLVAVLYGFTVWGGAREARFHKGPRPGQPLSVQRERAAIAQIAASPPRTWYPNGTLVAAADLAQATAILATPIDAVYAIRAVTPLGTLVGTPHPAIQILVPPEVEDPAKILRQAAARHALDRRVATGT</sequence>
<dbReference type="Proteomes" id="UP000272400">
    <property type="component" value="Unassembled WGS sequence"/>
</dbReference>
<gene>
    <name evidence="2" type="ORF">EDD29_8471</name>
</gene>
<keyword evidence="3" id="KW-1185">Reference proteome</keyword>
<comment type="caution">
    <text evidence="2">The sequence shown here is derived from an EMBL/GenBank/DDBJ whole genome shotgun (WGS) entry which is preliminary data.</text>
</comment>
<organism evidence="2 3">
    <name type="scientific">Actinocorallia herbida</name>
    <dbReference type="NCBI Taxonomy" id="58109"/>
    <lineage>
        <taxon>Bacteria</taxon>
        <taxon>Bacillati</taxon>
        <taxon>Actinomycetota</taxon>
        <taxon>Actinomycetes</taxon>
        <taxon>Streptosporangiales</taxon>
        <taxon>Thermomonosporaceae</taxon>
        <taxon>Actinocorallia</taxon>
    </lineage>
</organism>
<evidence type="ECO:0000313" key="2">
    <source>
        <dbReference type="EMBL" id="ROO90733.1"/>
    </source>
</evidence>
<keyword evidence="1" id="KW-0472">Membrane</keyword>
<keyword evidence="1" id="KW-0812">Transmembrane</keyword>
<dbReference type="AlphaFoldDB" id="A0A3N1DB25"/>
<keyword evidence="1" id="KW-1133">Transmembrane helix</keyword>
<accession>A0A3N1DB25</accession>
<name>A0A3N1DB25_9ACTN</name>
<proteinExistence type="predicted"/>